<feature type="domain" description="J" evidence="2">
    <location>
        <begin position="126"/>
        <end position="186"/>
    </location>
</feature>
<gene>
    <name evidence="4" type="ORF">AB1Y20_001987</name>
</gene>
<dbReference type="SUPFAM" id="SSF68906">
    <property type="entry name" value="SAP domain"/>
    <property type="match status" value="1"/>
</dbReference>
<evidence type="ECO:0000313" key="4">
    <source>
        <dbReference type="EMBL" id="KAL1515358.1"/>
    </source>
</evidence>
<evidence type="ECO:0000259" key="3">
    <source>
        <dbReference type="PROSITE" id="PS50800"/>
    </source>
</evidence>
<name>A0AB34J9U5_PRYPA</name>
<dbReference type="PROSITE" id="PS50076">
    <property type="entry name" value="DNAJ_2"/>
    <property type="match status" value="1"/>
</dbReference>
<proteinExistence type="predicted"/>
<dbReference type="Gene3D" id="1.10.720.30">
    <property type="entry name" value="SAP domain"/>
    <property type="match status" value="1"/>
</dbReference>
<dbReference type="SMART" id="SM00271">
    <property type="entry name" value="DnaJ"/>
    <property type="match status" value="1"/>
</dbReference>
<evidence type="ECO:0008006" key="6">
    <source>
        <dbReference type="Google" id="ProtNLM"/>
    </source>
</evidence>
<evidence type="ECO:0000256" key="1">
    <source>
        <dbReference type="SAM" id="MobiDB-lite"/>
    </source>
</evidence>
<protein>
    <recommendedName>
        <fullName evidence="6">RING-type E3 ubiquitin transferase</fullName>
    </recommendedName>
</protein>
<dbReference type="InterPro" id="IPR003034">
    <property type="entry name" value="SAP_dom"/>
</dbReference>
<dbReference type="PROSITE" id="PS50800">
    <property type="entry name" value="SAP"/>
    <property type="match status" value="1"/>
</dbReference>
<comment type="caution">
    <text evidence="4">The sequence shown here is derived from an EMBL/GenBank/DDBJ whole genome shotgun (WGS) entry which is preliminary data.</text>
</comment>
<organism evidence="4 5">
    <name type="scientific">Prymnesium parvum</name>
    <name type="common">Toxic golden alga</name>
    <dbReference type="NCBI Taxonomy" id="97485"/>
    <lineage>
        <taxon>Eukaryota</taxon>
        <taxon>Haptista</taxon>
        <taxon>Haptophyta</taxon>
        <taxon>Prymnesiophyceae</taxon>
        <taxon>Prymnesiales</taxon>
        <taxon>Prymnesiaceae</taxon>
        <taxon>Prymnesium</taxon>
    </lineage>
</organism>
<dbReference type="Pfam" id="PF02037">
    <property type="entry name" value="SAP"/>
    <property type="match status" value="1"/>
</dbReference>
<reference evidence="4 5" key="1">
    <citation type="journal article" date="2024" name="Science">
        <title>Giant polyketide synthase enzymes in the biosynthesis of giant marine polyether toxins.</title>
        <authorList>
            <person name="Fallon T.R."/>
            <person name="Shende V.V."/>
            <person name="Wierzbicki I.H."/>
            <person name="Pendleton A.L."/>
            <person name="Watervoot N.F."/>
            <person name="Auber R.P."/>
            <person name="Gonzalez D.J."/>
            <person name="Wisecaver J.H."/>
            <person name="Moore B.S."/>
        </authorList>
    </citation>
    <scope>NUCLEOTIDE SEQUENCE [LARGE SCALE GENOMIC DNA]</scope>
    <source>
        <strain evidence="4 5">12B1</strain>
    </source>
</reference>
<dbReference type="SUPFAM" id="SSF46565">
    <property type="entry name" value="Chaperone J-domain"/>
    <property type="match status" value="1"/>
</dbReference>
<sequence>MPQSVAQLKAALKARGLPMTGEKPDLEQRLSLHAAGELHKLDGVNPISLKAGELKKALATRGLPCDLSIQSRDELVGLLLSALKQEASAAAGGSAGGHAKESSAMDEAVALAKKVLSLGEAADCEGVLSVLGTAVTRQSSFGQMRKAYLNLARVIHPDKISRHFDGATRAFQMLVRAFEEISAPEPPPKAAGGGAKPKEKTLSRSNAGCHRTKVCCPRCRSVWGTADSGVQPYDYSFLMQGLKSYCCALCLCEFGCVSAIHLCPHCDRPFEYHPQDYHRQLTCGRTTCTKPFGFMLYHVPPRVENDMRAEIKAEQERRLKQREASAARLQRAARKETPMSDDERRKHAEKLFVRSLLDDCPRCGYSPPPSADFEFLSAHLRECTDAAAHARHRRELAAASAALSRRHAREEADAEAQNLAAWQFLGGSTESMWLLTDKQLRKQCEEAGVKVGPSRDENLAALARRRMTTDAARIEGGKGMPSLAYHPSAGGSDLGGDRKKRHKRSDDQPTASPAGRRIAVSAASLPSNIHSMSLRQLRSVCAAHGFVPKGDTTEALIAELEQSLYEGTEDAPLLLD</sequence>
<dbReference type="InterPro" id="IPR036361">
    <property type="entry name" value="SAP_dom_sf"/>
</dbReference>
<evidence type="ECO:0000313" key="5">
    <source>
        <dbReference type="Proteomes" id="UP001515480"/>
    </source>
</evidence>
<dbReference type="Gene3D" id="1.10.287.110">
    <property type="entry name" value="DnaJ domain"/>
    <property type="match status" value="1"/>
</dbReference>
<dbReference type="AlphaFoldDB" id="A0AB34J9U5"/>
<dbReference type="EMBL" id="JBGBPQ010000011">
    <property type="protein sequence ID" value="KAL1515358.1"/>
    <property type="molecule type" value="Genomic_DNA"/>
</dbReference>
<feature type="region of interest" description="Disordered" evidence="1">
    <location>
        <begin position="473"/>
        <end position="517"/>
    </location>
</feature>
<evidence type="ECO:0000259" key="2">
    <source>
        <dbReference type="PROSITE" id="PS50076"/>
    </source>
</evidence>
<dbReference type="InterPro" id="IPR001623">
    <property type="entry name" value="DnaJ_domain"/>
</dbReference>
<dbReference type="Proteomes" id="UP001515480">
    <property type="component" value="Unassembled WGS sequence"/>
</dbReference>
<feature type="region of interest" description="Disordered" evidence="1">
    <location>
        <begin position="184"/>
        <end position="203"/>
    </location>
</feature>
<keyword evidence="5" id="KW-1185">Reference proteome</keyword>
<feature type="domain" description="SAP" evidence="3">
    <location>
        <begin position="1"/>
        <end position="34"/>
    </location>
</feature>
<dbReference type="CDD" id="cd06257">
    <property type="entry name" value="DnaJ"/>
    <property type="match status" value="1"/>
</dbReference>
<accession>A0AB34J9U5</accession>
<dbReference type="InterPro" id="IPR036869">
    <property type="entry name" value="J_dom_sf"/>
</dbReference>